<gene>
    <name evidence="1" type="ORF">Cob_v003516</name>
</gene>
<dbReference type="AlphaFoldDB" id="A0A484FZZ0"/>
<keyword evidence="2" id="KW-1185">Reference proteome</keyword>
<protein>
    <submittedName>
        <fullName evidence="1">Uncharacterized protein</fullName>
    </submittedName>
</protein>
<dbReference type="Proteomes" id="UP000014480">
    <property type="component" value="Unassembled WGS sequence"/>
</dbReference>
<comment type="caution">
    <text evidence="1">The sequence shown here is derived from an EMBL/GenBank/DDBJ whole genome shotgun (WGS) entry which is preliminary data.</text>
</comment>
<accession>A0A484FZZ0</accession>
<proteinExistence type="predicted"/>
<reference evidence="2" key="1">
    <citation type="journal article" date="2013" name="New Phytol.">
        <title>Comparative genomic and transcriptomic analyses reveal the hemibiotrophic stage shift of Colletotrichum fungi.</title>
        <authorList>
            <person name="Gan P."/>
            <person name="Ikeda K."/>
            <person name="Irieda H."/>
            <person name="Narusaka M."/>
            <person name="O'Connell R.J."/>
            <person name="Narusaka Y."/>
            <person name="Takano Y."/>
            <person name="Kubo Y."/>
            <person name="Shirasu K."/>
        </authorList>
    </citation>
    <scope>NUCLEOTIDE SEQUENCE [LARGE SCALE GENOMIC DNA]</scope>
    <source>
        <strain evidence="2">104-T / ATCC 96160 / CBS 514.97 / LARS 414 / MAFF 240422</strain>
    </source>
</reference>
<organism evidence="1 2">
    <name type="scientific">Colletotrichum orbiculare (strain 104-T / ATCC 96160 / CBS 514.97 / LARS 414 / MAFF 240422)</name>
    <name type="common">Cucumber anthracnose fungus</name>
    <name type="synonym">Colletotrichum lagenarium</name>
    <dbReference type="NCBI Taxonomy" id="1213857"/>
    <lineage>
        <taxon>Eukaryota</taxon>
        <taxon>Fungi</taxon>
        <taxon>Dikarya</taxon>
        <taxon>Ascomycota</taxon>
        <taxon>Pezizomycotina</taxon>
        <taxon>Sordariomycetes</taxon>
        <taxon>Hypocreomycetidae</taxon>
        <taxon>Glomerellales</taxon>
        <taxon>Glomerellaceae</taxon>
        <taxon>Colletotrichum</taxon>
        <taxon>Colletotrichum orbiculare species complex</taxon>
    </lineage>
</organism>
<sequence>MLESRDPAYQHKSLRDHLFGVFGIRCRLEIFKQLEINQVNSGWHSSHSLCCLCRGSSEFSGPHPRSMVQLESSVQEDTVASTRPWRLEFVGQVATPMNSWVGIRLPTDAADVSVGGLDERACAAPKLYMVEFGLWDSPARRRLSKIDKCRC</sequence>
<dbReference type="EMBL" id="AMCV02000005">
    <property type="protein sequence ID" value="TDZ23576.1"/>
    <property type="molecule type" value="Genomic_DNA"/>
</dbReference>
<reference evidence="2" key="2">
    <citation type="journal article" date="2019" name="Mol. Plant Microbe Interact.">
        <title>Genome sequence resources for four phytopathogenic fungi from the Colletotrichum orbiculare species complex.</title>
        <authorList>
            <person name="Gan P."/>
            <person name="Tsushima A."/>
            <person name="Narusaka M."/>
            <person name="Narusaka Y."/>
            <person name="Takano Y."/>
            <person name="Kubo Y."/>
            <person name="Shirasu K."/>
        </authorList>
    </citation>
    <scope>GENOME REANNOTATION</scope>
    <source>
        <strain evidence="2">104-T / ATCC 96160 / CBS 514.97 / LARS 414 / MAFF 240422</strain>
    </source>
</reference>
<evidence type="ECO:0000313" key="1">
    <source>
        <dbReference type="EMBL" id="TDZ23576.1"/>
    </source>
</evidence>
<name>A0A484FZZ0_COLOR</name>
<evidence type="ECO:0000313" key="2">
    <source>
        <dbReference type="Proteomes" id="UP000014480"/>
    </source>
</evidence>